<reference evidence="3" key="1">
    <citation type="submission" date="2010-11" db="EMBL/GenBank/DDBJ databases">
        <title>The complete genome of Desulfurococcus mucosus DSM 2162.</title>
        <authorList>
            <consortium name="US DOE Joint Genome Institute (JGI-PGF)"/>
            <person name="Lucas S."/>
            <person name="Copeland A."/>
            <person name="Lapidus A."/>
            <person name="Bruce D."/>
            <person name="Goodwin L."/>
            <person name="Pitluck S."/>
            <person name="Kyrpides N."/>
            <person name="Mavromatis K."/>
            <person name="Pagani I."/>
            <person name="Ivanova N."/>
            <person name="Ovchinnikova G."/>
            <person name="Chertkov O."/>
            <person name="Held B."/>
            <person name="Brettin T."/>
            <person name="Detter J.C."/>
            <person name="Tapia R."/>
            <person name="Han C."/>
            <person name="Land M."/>
            <person name="Hauser L."/>
            <person name="Markowitz V."/>
            <person name="Cheng J.-F."/>
            <person name="Hugenholtz P."/>
            <person name="Woyke T."/>
            <person name="Wu D."/>
            <person name="Wirth R."/>
            <person name="Bilek Y."/>
            <person name="Hader T."/>
            <person name="Klenk H.-P."/>
            <person name="Eisen J.A."/>
        </authorList>
    </citation>
    <scope>NUCLEOTIDE SEQUENCE [LARGE SCALE GENOMIC DNA]</scope>
    <source>
        <strain evidence="3">ATCC 35584 / DSM 2162 / JCM 9187 / O7/1</strain>
    </source>
</reference>
<dbReference type="GeneID" id="10153417"/>
<dbReference type="EMBL" id="CP002363">
    <property type="protein sequence ID" value="ADV65028.1"/>
    <property type="molecule type" value="Genomic_DNA"/>
</dbReference>
<reference evidence="2 3" key="2">
    <citation type="journal article" date="2011" name="Stand. Genomic Sci.">
        <title>Complete genome sequence of Desulfurococcus mucosus type strain (O7/1).</title>
        <authorList>
            <person name="Wirth R."/>
            <person name="Chertkov O."/>
            <person name="Held B."/>
            <person name="Lapidus A."/>
            <person name="Nolan M."/>
            <person name="Lucas S."/>
            <person name="Hammon N."/>
            <person name="Deshpande S."/>
            <person name="Cheng J.F."/>
            <person name="Tapia R."/>
            <person name="Han C."/>
            <person name="Goodwin L."/>
            <person name="Pitluck S."/>
            <person name="Liolios K."/>
            <person name="Ioanna P."/>
            <person name="Ivanova N."/>
            <person name="Mavromatis K."/>
            <person name="Mikhailova N."/>
            <person name="Pati A."/>
            <person name="Chen A."/>
            <person name="Palaniappan K."/>
            <person name="Land M."/>
            <person name="Hauser L."/>
            <person name="Chang Y.J."/>
            <person name="Jeffries C.D."/>
            <person name="Bilek Y."/>
            <person name="Hader T."/>
            <person name="Rohde M."/>
            <person name="Spring S."/>
            <person name="Sikorski J."/>
            <person name="Goker M."/>
            <person name="Woyke T."/>
            <person name="Bristow J."/>
            <person name="Eisen J.A."/>
            <person name="Markowitz V."/>
            <person name="Hugenholtz P."/>
            <person name="Kyrpides N.C."/>
            <person name="Klenk H.P."/>
        </authorList>
    </citation>
    <scope>NUCLEOTIDE SEQUENCE [LARGE SCALE GENOMIC DNA]</scope>
    <source>
        <strain evidence="3">ATCC 35584 / DSM 2162 / JCM 9187 / O7/1</strain>
    </source>
</reference>
<dbReference type="GO" id="GO:0016787">
    <property type="term" value="F:hydrolase activity"/>
    <property type="evidence" value="ECO:0007669"/>
    <property type="project" value="UniProtKB-KW"/>
</dbReference>
<dbReference type="Proteomes" id="UP000001068">
    <property type="component" value="Chromosome"/>
</dbReference>
<keyword evidence="1" id="KW-0812">Transmembrane</keyword>
<keyword evidence="2" id="KW-0378">Hydrolase</keyword>
<dbReference type="eggNOG" id="arCOG01744">
    <property type="taxonomic scope" value="Archaea"/>
</dbReference>
<evidence type="ECO:0000313" key="3">
    <source>
        <dbReference type="Proteomes" id="UP000001068"/>
    </source>
</evidence>
<dbReference type="Pfam" id="PF04307">
    <property type="entry name" value="YdjM"/>
    <property type="match status" value="1"/>
</dbReference>
<dbReference type="AlphaFoldDB" id="E8R952"/>
<gene>
    <name evidence="2" type="ordered locus">Desmu_0722</name>
</gene>
<dbReference type="OrthoDB" id="199847at2157"/>
<name>E8R952_DESM0</name>
<proteinExistence type="predicted"/>
<feature type="transmembrane region" description="Helical" evidence="1">
    <location>
        <begin position="50"/>
        <end position="70"/>
    </location>
</feature>
<accession>E8R952</accession>
<keyword evidence="3" id="KW-1185">Reference proteome</keyword>
<evidence type="ECO:0000313" key="2">
    <source>
        <dbReference type="EMBL" id="ADV65028.1"/>
    </source>
</evidence>
<organism evidence="2 3">
    <name type="scientific">Desulfurococcus mucosus (strain ATCC 35584 / DSM 2162 / JCM 9187 / O7/1)</name>
    <dbReference type="NCBI Taxonomy" id="765177"/>
    <lineage>
        <taxon>Archaea</taxon>
        <taxon>Thermoproteota</taxon>
        <taxon>Thermoprotei</taxon>
        <taxon>Desulfurococcales</taxon>
        <taxon>Desulfurococcaceae</taxon>
        <taxon>Desulfurococcus</taxon>
    </lineage>
</organism>
<sequence length="145" mass="15820" precursor="true">MKKTTHVLLAAALGSYIGSDIASSLTALTVAGLASLIPDIDVHFKHRRTLHNIFALSLCILGAAFLLRYLKVYNTLILEAIAVGWLSHILADMLNIQGVRLLHPFSDASFSLKIARSNNPVLNITLSLLSITLITLRLKELLHIA</sequence>
<dbReference type="KEGG" id="dmu:Desmu_0722"/>
<evidence type="ECO:0000256" key="1">
    <source>
        <dbReference type="SAM" id="Phobius"/>
    </source>
</evidence>
<dbReference type="STRING" id="765177.Desmu_0722"/>
<protein>
    <submittedName>
        <fullName evidence="2">Membrane-bound metal-dependent hydrolase</fullName>
    </submittedName>
</protein>
<keyword evidence="1" id="KW-1133">Transmembrane helix</keyword>
<dbReference type="HOGENOM" id="CLU_097802_3_2_2"/>
<keyword evidence="1" id="KW-0472">Membrane</keyword>
<dbReference type="RefSeq" id="WP_013562250.1">
    <property type="nucleotide sequence ID" value="NC_014961.1"/>
</dbReference>
<dbReference type="InterPro" id="IPR007404">
    <property type="entry name" value="YdjM-like"/>
</dbReference>